<gene>
    <name evidence="1" type="ORF">AVEN_252598_1</name>
</gene>
<keyword evidence="2" id="KW-1185">Reference proteome</keyword>
<comment type="caution">
    <text evidence="1">The sequence shown here is derived from an EMBL/GenBank/DDBJ whole genome shotgun (WGS) entry which is preliminary data.</text>
</comment>
<organism evidence="1 2">
    <name type="scientific">Araneus ventricosus</name>
    <name type="common">Orbweaver spider</name>
    <name type="synonym">Epeira ventricosa</name>
    <dbReference type="NCBI Taxonomy" id="182803"/>
    <lineage>
        <taxon>Eukaryota</taxon>
        <taxon>Metazoa</taxon>
        <taxon>Ecdysozoa</taxon>
        <taxon>Arthropoda</taxon>
        <taxon>Chelicerata</taxon>
        <taxon>Arachnida</taxon>
        <taxon>Araneae</taxon>
        <taxon>Araneomorphae</taxon>
        <taxon>Entelegynae</taxon>
        <taxon>Araneoidea</taxon>
        <taxon>Araneidae</taxon>
        <taxon>Araneus</taxon>
    </lineage>
</organism>
<dbReference type="Proteomes" id="UP000499080">
    <property type="component" value="Unassembled WGS sequence"/>
</dbReference>
<dbReference type="OrthoDB" id="10045182at2759"/>
<evidence type="ECO:0000313" key="1">
    <source>
        <dbReference type="EMBL" id="GBL82471.1"/>
    </source>
</evidence>
<reference evidence="1 2" key="1">
    <citation type="journal article" date="2019" name="Sci. Rep.">
        <title>Orb-weaving spider Araneus ventricosus genome elucidates the spidroin gene catalogue.</title>
        <authorList>
            <person name="Kono N."/>
            <person name="Nakamura H."/>
            <person name="Ohtoshi R."/>
            <person name="Moran D.A.P."/>
            <person name="Shinohara A."/>
            <person name="Yoshida Y."/>
            <person name="Fujiwara M."/>
            <person name="Mori M."/>
            <person name="Tomita M."/>
            <person name="Arakawa K."/>
        </authorList>
    </citation>
    <scope>NUCLEOTIDE SEQUENCE [LARGE SCALE GENOMIC DNA]</scope>
</reference>
<protein>
    <recommendedName>
        <fullName evidence="3">Tc3 transposase DNA binding domain-containing protein</fullName>
    </recommendedName>
</protein>
<evidence type="ECO:0000313" key="2">
    <source>
        <dbReference type="Proteomes" id="UP000499080"/>
    </source>
</evidence>
<dbReference type="AlphaFoldDB" id="A0A4Y2ARB4"/>
<proteinExistence type="predicted"/>
<accession>A0A4Y2ARB4</accession>
<sequence>MSEKCIRSVSAAAMMCFQDLNDLERGVIVGAREIGHNISEVAMKFGFSRTTIPRVYREYRVSGKTSNFRHRCCRKKDLEETGPLTSDANP</sequence>
<dbReference type="EMBL" id="BGPR01000028">
    <property type="protein sequence ID" value="GBL82471.1"/>
    <property type="molecule type" value="Genomic_DNA"/>
</dbReference>
<evidence type="ECO:0008006" key="3">
    <source>
        <dbReference type="Google" id="ProtNLM"/>
    </source>
</evidence>
<name>A0A4Y2ARB4_ARAVE</name>